<feature type="compositionally biased region" description="Basic and acidic residues" evidence="1">
    <location>
        <begin position="160"/>
        <end position="183"/>
    </location>
</feature>
<proteinExistence type="predicted"/>
<reference evidence="2 3" key="1">
    <citation type="submission" date="2024-01" db="EMBL/GenBank/DDBJ databases">
        <title>Genome assemblies of Stephania.</title>
        <authorList>
            <person name="Yang L."/>
        </authorList>
    </citation>
    <scope>NUCLEOTIDE SEQUENCE [LARGE SCALE GENOMIC DNA]</scope>
    <source>
        <strain evidence="2">QJT</strain>
        <tissue evidence="2">Leaf</tissue>
    </source>
</reference>
<evidence type="ECO:0000313" key="3">
    <source>
        <dbReference type="Proteomes" id="UP001417504"/>
    </source>
</evidence>
<keyword evidence="3" id="KW-1185">Reference proteome</keyword>
<organism evidence="2 3">
    <name type="scientific">Stephania japonica</name>
    <dbReference type="NCBI Taxonomy" id="461633"/>
    <lineage>
        <taxon>Eukaryota</taxon>
        <taxon>Viridiplantae</taxon>
        <taxon>Streptophyta</taxon>
        <taxon>Embryophyta</taxon>
        <taxon>Tracheophyta</taxon>
        <taxon>Spermatophyta</taxon>
        <taxon>Magnoliopsida</taxon>
        <taxon>Ranunculales</taxon>
        <taxon>Menispermaceae</taxon>
        <taxon>Menispermoideae</taxon>
        <taxon>Cissampelideae</taxon>
        <taxon>Stephania</taxon>
    </lineage>
</organism>
<name>A0AAP0P7X8_9MAGN</name>
<dbReference type="Proteomes" id="UP001417504">
    <property type="component" value="Unassembled WGS sequence"/>
</dbReference>
<protein>
    <submittedName>
        <fullName evidence="2">Uncharacterized protein</fullName>
    </submittedName>
</protein>
<feature type="region of interest" description="Disordered" evidence="1">
    <location>
        <begin position="159"/>
        <end position="192"/>
    </location>
</feature>
<accession>A0AAP0P7X8</accession>
<dbReference type="PANTHER" id="PTHR34206">
    <property type="entry name" value="OS06G0193300 PROTEIN"/>
    <property type="match status" value="1"/>
</dbReference>
<evidence type="ECO:0000256" key="1">
    <source>
        <dbReference type="SAM" id="MobiDB-lite"/>
    </source>
</evidence>
<dbReference type="AlphaFoldDB" id="A0AAP0P7X8"/>
<dbReference type="PANTHER" id="PTHR34206:SF1">
    <property type="entry name" value="OS10G0390701 PROTEIN"/>
    <property type="match status" value="1"/>
</dbReference>
<dbReference type="EMBL" id="JBBNAE010000004">
    <property type="protein sequence ID" value="KAK9131545.1"/>
    <property type="molecule type" value="Genomic_DNA"/>
</dbReference>
<comment type="caution">
    <text evidence="2">The sequence shown here is derived from an EMBL/GenBank/DDBJ whole genome shotgun (WGS) entry which is preliminary data.</text>
</comment>
<gene>
    <name evidence="2" type="ORF">Sjap_012032</name>
</gene>
<sequence>MHSLLLYVCFNNVTTDKKCLYMYINNSNIVKSSSPATLYFRDLWRGLTMAALMRSPSVSSVVIQAGLIDQKRQNKILMVYNSQDHTRRISSSALLIKSSIENKIFEDQASGIICYKNESGEIICEGYDEGPRLHRKVSSNSYQERTTIGAESVEQLTDSEVDRVDDSTTEQTDGRVDRIDNRSTPESTTGRTRSGDLEIGIWLCEEAQIINILEQSWLNIIDEDGLRQAGKTFAAIEGIDWKALRDTH</sequence>
<evidence type="ECO:0000313" key="2">
    <source>
        <dbReference type="EMBL" id="KAK9131545.1"/>
    </source>
</evidence>